<proteinExistence type="predicted"/>
<dbReference type="RefSeq" id="WP_147919922.1">
    <property type="nucleotide sequence ID" value="NZ_VRTY01000003.1"/>
</dbReference>
<dbReference type="Proteomes" id="UP000321926">
    <property type="component" value="Unassembled WGS sequence"/>
</dbReference>
<evidence type="ECO:0000313" key="2">
    <source>
        <dbReference type="Proteomes" id="UP000321926"/>
    </source>
</evidence>
<dbReference type="OrthoDB" id="1036884at2"/>
<protein>
    <submittedName>
        <fullName evidence="1">Uncharacterized protein</fullName>
    </submittedName>
</protein>
<dbReference type="AlphaFoldDB" id="A0A5C8KD61"/>
<reference evidence="1 2" key="1">
    <citation type="submission" date="2019-08" db="EMBL/GenBank/DDBJ databases">
        <authorList>
            <person name="Shi S."/>
        </authorList>
    </citation>
    <scope>NUCLEOTIDE SEQUENCE [LARGE SCALE GENOMIC DNA]</scope>
    <source>
        <strain evidence="1 2">GY10130</strain>
    </source>
</reference>
<gene>
    <name evidence="1" type="ORF">FVR03_01150</name>
</gene>
<name>A0A5C8KD61_9BACT</name>
<comment type="caution">
    <text evidence="1">The sequence shown here is derived from an EMBL/GenBank/DDBJ whole genome shotgun (WGS) entry which is preliminary data.</text>
</comment>
<dbReference type="SUPFAM" id="SSF57938">
    <property type="entry name" value="DnaJ/Hsp40 cysteine-rich domain"/>
    <property type="match status" value="1"/>
</dbReference>
<dbReference type="EMBL" id="VRTY01000003">
    <property type="protein sequence ID" value="TXK52350.1"/>
    <property type="molecule type" value="Genomic_DNA"/>
</dbReference>
<keyword evidence="2" id="KW-1185">Reference proteome</keyword>
<accession>A0A5C8KD61</accession>
<evidence type="ECO:0000313" key="1">
    <source>
        <dbReference type="EMBL" id="TXK52350.1"/>
    </source>
</evidence>
<organism evidence="1 2">
    <name type="scientific">Pontibacter qinzhouensis</name>
    <dbReference type="NCBI Taxonomy" id="2603253"/>
    <lineage>
        <taxon>Bacteria</taxon>
        <taxon>Pseudomonadati</taxon>
        <taxon>Bacteroidota</taxon>
        <taxon>Cytophagia</taxon>
        <taxon>Cytophagales</taxon>
        <taxon>Hymenobacteraceae</taxon>
        <taxon>Pontibacter</taxon>
    </lineage>
</organism>
<sequence length="210" mass="23605">METKEITQEKLFQSFCAPGIFREYTEAPFEQNGYVYATNGHIIIRTPKDLYCSQAATLEKPISSFVFDGANKSIAIDFNVSEIEALKTEPEYRVLKKSQECGTCEGFGEVTWEFEHHEREDDCPVCYGSGIAEAEHKELTGNTTFGTAYVTIYDTPLDVKLFYKLVQLNEPIALIKYTSKTQAIVFKAGQYDVGIMPVSSTGDYPVIKIL</sequence>
<dbReference type="InterPro" id="IPR036410">
    <property type="entry name" value="HSP_DnaJ_Cys-rich_dom_sf"/>
</dbReference>